<keyword evidence="1" id="KW-1133">Transmembrane helix</keyword>
<feature type="transmembrane region" description="Helical" evidence="1">
    <location>
        <begin position="39"/>
        <end position="56"/>
    </location>
</feature>
<dbReference type="Proteomes" id="UP000316775">
    <property type="component" value="Unassembled WGS sequence"/>
</dbReference>
<evidence type="ECO:0000256" key="1">
    <source>
        <dbReference type="SAM" id="Phobius"/>
    </source>
</evidence>
<evidence type="ECO:0000313" key="3">
    <source>
        <dbReference type="Proteomes" id="UP000316775"/>
    </source>
</evidence>
<reference evidence="2 3" key="1">
    <citation type="submission" date="2019-06" db="EMBL/GenBank/DDBJ databases">
        <title>Whole genome shotgun sequence of Flavobacterium flevense NBRC 14960.</title>
        <authorList>
            <person name="Hosoyama A."/>
            <person name="Uohara A."/>
            <person name="Ohji S."/>
            <person name="Ichikawa N."/>
        </authorList>
    </citation>
    <scope>NUCLEOTIDE SEQUENCE [LARGE SCALE GENOMIC DNA]</scope>
    <source>
        <strain evidence="2 3">NBRC 14960</strain>
    </source>
</reference>
<keyword evidence="1" id="KW-0812">Transmembrane</keyword>
<keyword evidence="1" id="KW-0472">Membrane</keyword>
<gene>
    <name evidence="2" type="ORF">FFL01_10690</name>
</gene>
<dbReference type="EMBL" id="BJNP01000008">
    <property type="protein sequence ID" value="GEC71530.1"/>
    <property type="molecule type" value="Genomic_DNA"/>
</dbReference>
<feature type="transmembrane region" description="Helical" evidence="1">
    <location>
        <begin position="12"/>
        <end position="33"/>
    </location>
</feature>
<comment type="caution">
    <text evidence="2">The sequence shown here is derived from an EMBL/GenBank/DDBJ whole genome shotgun (WGS) entry which is preliminary data.</text>
</comment>
<protein>
    <submittedName>
        <fullName evidence="2">Uncharacterized protein</fullName>
    </submittedName>
</protein>
<dbReference type="AlphaFoldDB" id="A0A4Y4AWT3"/>
<organism evidence="2 3">
    <name type="scientific">Flavobacterium flevense</name>
    <dbReference type="NCBI Taxonomy" id="983"/>
    <lineage>
        <taxon>Bacteria</taxon>
        <taxon>Pseudomonadati</taxon>
        <taxon>Bacteroidota</taxon>
        <taxon>Flavobacteriia</taxon>
        <taxon>Flavobacteriales</taxon>
        <taxon>Flavobacteriaceae</taxon>
        <taxon>Flavobacterium</taxon>
    </lineage>
</organism>
<proteinExistence type="predicted"/>
<accession>A0A4Y4AWT3</accession>
<keyword evidence="3" id="KW-1185">Reference proteome</keyword>
<name>A0A4Y4AWT3_9FLAO</name>
<evidence type="ECO:0000313" key="2">
    <source>
        <dbReference type="EMBL" id="GEC71530.1"/>
    </source>
</evidence>
<sequence length="84" mass="9811">MTKKKKMTKLQVRAFLYQLGCFACLFILARFLVEKYTDLTGFWVPFIAFVIGTFLSPKFQAVKTNDGEKLFMKWVFSKNIKEIG</sequence>